<comment type="caution">
    <text evidence="2">The sequence shown here is derived from an EMBL/GenBank/DDBJ whole genome shotgun (WGS) entry which is preliminary data.</text>
</comment>
<evidence type="ECO:0000256" key="1">
    <source>
        <dbReference type="SAM" id="MobiDB-lite"/>
    </source>
</evidence>
<feature type="region of interest" description="Disordered" evidence="1">
    <location>
        <begin position="1"/>
        <end position="20"/>
    </location>
</feature>
<sequence length="329" mass="35862">MEADRATGFGSQQKPAQQAQQALVNLIDTESEREKAIEDTTGVADLMAGLKLVDMTEAAEVNSTEAVDEDVLDANTKRRLVHFLSGNERPAPKSSVKGKSKAEIAPVVCAQAPKFKRLRAVAGTRTRKPLQPITAMQKESLASVQDVISKRCRFDISLAEDGSIFILLPRQGQALDVAATYPTAICLFHCNQRPTKKSSKVPQIFGAGGNSKKTDTAHFLPLAPGLAPALDDALMQFPNSNKDKDNDTNMSNAAKKATVENVAEEALLVEGDINRIMNLNYLSDKVKLQVAHWRKRDRVNKAFGMPVQVWSNARPDLGVSINRNKCLGD</sequence>
<proteinExistence type="predicted"/>
<dbReference type="Proteomes" id="UP000070133">
    <property type="component" value="Unassembled WGS sequence"/>
</dbReference>
<dbReference type="OrthoDB" id="10446198at2759"/>
<dbReference type="EMBL" id="LFZN01000008">
    <property type="protein sequence ID" value="KXT06041.1"/>
    <property type="molecule type" value="Genomic_DNA"/>
</dbReference>
<accession>A0A139HU93</accession>
<name>A0A139HU93_9PEZI</name>
<evidence type="ECO:0000313" key="2">
    <source>
        <dbReference type="EMBL" id="KXT06041.1"/>
    </source>
</evidence>
<protein>
    <submittedName>
        <fullName evidence="2">Uncharacterized protein</fullName>
    </submittedName>
</protein>
<keyword evidence="3" id="KW-1185">Reference proteome</keyword>
<gene>
    <name evidence="2" type="ORF">AC578_1285</name>
</gene>
<dbReference type="AlphaFoldDB" id="A0A139HU93"/>
<evidence type="ECO:0000313" key="3">
    <source>
        <dbReference type="Proteomes" id="UP000070133"/>
    </source>
</evidence>
<reference evidence="2 3" key="1">
    <citation type="submission" date="2015-07" db="EMBL/GenBank/DDBJ databases">
        <title>Comparative genomics of the Sigatoka disease complex on banana suggests a link between parallel evolutionary changes in Pseudocercospora fijiensis and Pseudocercospora eumusae and increased virulence on the banana host.</title>
        <authorList>
            <person name="Chang T.-C."/>
            <person name="Salvucci A."/>
            <person name="Crous P.W."/>
            <person name="Stergiopoulos I."/>
        </authorList>
    </citation>
    <scope>NUCLEOTIDE SEQUENCE [LARGE SCALE GENOMIC DNA]</scope>
    <source>
        <strain evidence="2 3">CBS 114824</strain>
    </source>
</reference>
<organism evidence="2 3">
    <name type="scientific">Pseudocercospora eumusae</name>
    <dbReference type="NCBI Taxonomy" id="321146"/>
    <lineage>
        <taxon>Eukaryota</taxon>
        <taxon>Fungi</taxon>
        <taxon>Dikarya</taxon>
        <taxon>Ascomycota</taxon>
        <taxon>Pezizomycotina</taxon>
        <taxon>Dothideomycetes</taxon>
        <taxon>Dothideomycetidae</taxon>
        <taxon>Mycosphaerellales</taxon>
        <taxon>Mycosphaerellaceae</taxon>
        <taxon>Pseudocercospora</taxon>
    </lineage>
</organism>